<name>A0A4Z0HVT3_MYCPR</name>
<sequence length="296" mass="33939">MNSRWWRLFDRALYQLRWIGPPMYLGLALFMGWVGIEFISDASLPTRLLGLAFIAVGIWSLRQSYKEFREAREAEPPSWLPDLPDPDEGDRPAWRHPLTPELREQLLSTFALLKAAGVVDPDEVTDDEVVECAERTDVFEDMDFPSVLMVLEELGDERDPPFRHLAFFANQEFYDDDAFEIVREFARLSGYTGPLRQIRCDLTGDYPYGPDCDPAPNAVIEFEMGAARYSLPFTMYRKYLPNGLIEQLAPIVSAPERAERFYQAWRSDNLDIAHASPAKIEELNAALGPEPFWVPL</sequence>
<evidence type="ECO:0000313" key="1">
    <source>
        <dbReference type="EMBL" id="TGB44085.1"/>
    </source>
</evidence>
<protein>
    <submittedName>
        <fullName evidence="1">Uncharacterized protein</fullName>
    </submittedName>
</protein>
<accession>A0A4Z0HVT3</accession>
<organism evidence="1 2">
    <name type="scientific">Mycolicibacterium peregrinum</name>
    <name type="common">Mycobacterium peregrinum</name>
    <dbReference type="NCBI Taxonomy" id="43304"/>
    <lineage>
        <taxon>Bacteria</taxon>
        <taxon>Bacillati</taxon>
        <taxon>Actinomycetota</taxon>
        <taxon>Actinomycetes</taxon>
        <taxon>Mycobacteriales</taxon>
        <taxon>Mycobacteriaceae</taxon>
        <taxon>Mycolicibacterium</taxon>
    </lineage>
</organism>
<evidence type="ECO:0000313" key="2">
    <source>
        <dbReference type="Proteomes" id="UP000297792"/>
    </source>
</evidence>
<dbReference type="AlphaFoldDB" id="A0A4Z0HVT3"/>
<gene>
    <name evidence="1" type="ORF">EJD98_09425</name>
</gene>
<proteinExistence type="predicted"/>
<keyword evidence="2" id="KW-1185">Reference proteome</keyword>
<comment type="caution">
    <text evidence="1">The sequence shown here is derived from an EMBL/GenBank/DDBJ whole genome shotgun (WGS) entry which is preliminary data.</text>
</comment>
<dbReference type="EMBL" id="RWKA01000004">
    <property type="protein sequence ID" value="TGB44085.1"/>
    <property type="molecule type" value="Genomic_DNA"/>
</dbReference>
<dbReference type="RefSeq" id="WP_135359846.1">
    <property type="nucleotide sequence ID" value="NZ_RWJZ01000003.1"/>
</dbReference>
<dbReference type="Proteomes" id="UP000297792">
    <property type="component" value="Unassembled WGS sequence"/>
</dbReference>
<reference evidence="1 2" key="1">
    <citation type="submission" date="2018-12" db="EMBL/GenBank/DDBJ databases">
        <title>Draft genome sequences of Mycolicibacterium peregrinum isolated from a pig with lymphadenitis and from soil on the same Japanese pig farm.</title>
        <authorList>
            <person name="Komatsu T."/>
            <person name="Ohya K."/>
            <person name="Sawai K."/>
            <person name="Odoi J.O."/>
            <person name="Otsu K."/>
            <person name="Ota A."/>
            <person name="Ito T."/>
            <person name="Kawai M."/>
            <person name="Maruyama F."/>
        </authorList>
    </citation>
    <scope>NUCLEOTIDE SEQUENCE [LARGE SCALE GENOMIC DNA]</scope>
    <source>
        <strain evidence="1 2">138</strain>
    </source>
</reference>